<dbReference type="Proteomes" id="UP000030854">
    <property type="component" value="Unassembled WGS sequence"/>
</dbReference>
<evidence type="ECO:0000313" key="2">
    <source>
        <dbReference type="EMBL" id="KHJ33691.1"/>
    </source>
</evidence>
<evidence type="ECO:0000256" key="1">
    <source>
        <dbReference type="SAM" id="MobiDB-lite"/>
    </source>
</evidence>
<reference evidence="2 3" key="1">
    <citation type="journal article" date="2014" name="BMC Genomics">
        <title>Adaptive genomic structural variation in the grape powdery mildew pathogen, Erysiphe necator.</title>
        <authorList>
            <person name="Jones L."/>
            <person name="Riaz S."/>
            <person name="Morales-Cruz A."/>
            <person name="Amrine K.C."/>
            <person name="McGuire B."/>
            <person name="Gubler W.D."/>
            <person name="Walker M.A."/>
            <person name="Cantu D."/>
        </authorList>
    </citation>
    <scope>NUCLEOTIDE SEQUENCE [LARGE SCALE GENOMIC DNA]</scope>
    <source>
        <strain evidence="3">c</strain>
    </source>
</reference>
<protein>
    <submittedName>
        <fullName evidence="2">Uncharacterized protein</fullName>
    </submittedName>
</protein>
<evidence type="ECO:0000313" key="3">
    <source>
        <dbReference type="Proteomes" id="UP000030854"/>
    </source>
</evidence>
<name>A0A0B1P9R4_UNCNE</name>
<accession>A0A0B1P9R4</accession>
<dbReference type="HOGENOM" id="CLU_1696808_0_0_1"/>
<comment type="caution">
    <text evidence="2">The sequence shown here is derived from an EMBL/GenBank/DDBJ whole genome shotgun (WGS) entry which is preliminary data.</text>
</comment>
<dbReference type="AlphaFoldDB" id="A0A0B1P9R4"/>
<dbReference type="EMBL" id="JNVN01001288">
    <property type="protein sequence ID" value="KHJ33691.1"/>
    <property type="molecule type" value="Genomic_DNA"/>
</dbReference>
<organism evidence="2 3">
    <name type="scientific">Uncinula necator</name>
    <name type="common">Grape powdery mildew</name>
    <dbReference type="NCBI Taxonomy" id="52586"/>
    <lineage>
        <taxon>Eukaryota</taxon>
        <taxon>Fungi</taxon>
        <taxon>Dikarya</taxon>
        <taxon>Ascomycota</taxon>
        <taxon>Pezizomycotina</taxon>
        <taxon>Leotiomycetes</taxon>
        <taxon>Erysiphales</taxon>
        <taxon>Erysiphaceae</taxon>
        <taxon>Erysiphe</taxon>
    </lineage>
</organism>
<feature type="region of interest" description="Disordered" evidence="1">
    <location>
        <begin position="1"/>
        <end position="62"/>
    </location>
</feature>
<keyword evidence="3" id="KW-1185">Reference proteome</keyword>
<proteinExistence type="predicted"/>
<sequence length="155" mass="17260">MTKRRFDGWQVDNNYSGEARSTAKPNVNKPEKKSSGLKGQEIKTSSHFSYQPGDIDDSGDTYMGGVNAAGVSRGEQRRALWKSKAQIEKLRSEGKCYRCERQGCIIRKFPLLPAIRPKGRSTSVNKVAFPEISPLVYYLNDGENQDGGDLIVSEN</sequence>
<gene>
    <name evidence="2" type="ORF">EV44_g3471</name>
</gene>